<dbReference type="AlphaFoldDB" id="A0A2A6E874"/>
<reference evidence="1 2" key="1">
    <citation type="submission" date="2017-09" db="EMBL/GenBank/DDBJ databases">
        <title>Phase variable restriction modification systems are present in the genome sequences of periodontal pathogens Prevotella intermedia, Tannerella forsythia and Porphyromonas gingivalis.</title>
        <authorList>
            <person name="Haigh R.D."/>
            <person name="Crawford L."/>
            <person name="Ralph J."/>
            <person name="Wanford J."/>
            <person name="Vartoukian S.R."/>
            <person name="Hijazib K."/>
            <person name="Wade W."/>
            <person name="Oggioni M.R."/>
        </authorList>
    </citation>
    <scope>NUCLEOTIDE SEQUENCE [LARGE SCALE GENOMIC DNA]</scope>
    <source>
        <strain evidence="1 2">WW11663</strain>
    </source>
</reference>
<dbReference type="EMBL" id="NSLJ01000017">
    <property type="protein sequence ID" value="PDP43567.1"/>
    <property type="molecule type" value="Genomic_DNA"/>
</dbReference>
<organism evidence="1 2">
    <name type="scientific">Tannerella forsythia</name>
    <name type="common">Bacteroides forsythus</name>
    <dbReference type="NCBI Taxonomy" id="28112"/>
    <lineage>
        <taxon>Bacteria</taxon>
        <taxon>Pseudomonadati</taxon>
        <taxon>Bacteroidota</taxon>
        <taxon>Bacteroidia</taxon>
        <taxon>Bacteroidales</taxon>
        <taxon>Tannerellaceae</taxon>
        <taxon>Tannerella</taxon>
    </lineage>
</organism>
<comment type="caution">
    <text evidence="1">The sequence shown here is derived from an EMBL/GenBank/DDBJ whole genome shotgun (WGS) entry which is preliminary data.</text>
</comment>
<evidence type="ECO:0000313" key="2">
    <source>
        <dbReference type="Proteomes" id="UP000219259"/>
    </source>
</evidence>
<gene>
    <name evidence="1" type="ORF">CLI86_07720</name>
</gene>
<sequence>MIFPRFDVDDKASPFVFHSVLPRILHWSIKSRTGAEIAHNIWYVSIIVLSESSNMERPLKKKNDIRSVDYRIVYLCPKKTFNMNLT</sequence>
<accession>A0A2A6E874</accession>
<proteinExistence type="predicted"/>
<evidence type="ECO:0000313" key="1">
    <source>
        <dbReference type="EMBL" id="PDP43567.1"/>
    </source>
</evidence>
<name>A0A2A6E874_TANFO</name>
<protein>
    <submittedName>
        <fullName evidence="1">Uncharacterized protein</fullName>
    </submittedName>
</protein>
<dbReference type="Proteomes" id="UP000219259">
    <property type="component" value="Unassembled WGS sequence"/>
</dbReference>